<accession>A0AAN6SN32</accession>
<dbReference type="EMBL" id="MU854537">
    <property type="protein sequence ID" value="KAK4033328.1"/>
    <property type="molecule type" value="Genomic_DNA"/>
</dbReference>
<comment type="caution">
    <text evidence="1">The sequence shown here is derived from an EMBL/GenBank/DDBJ whole genome shotgun (WGS) entry which is preliminary data.</text>
</comment>
<keyword evidence="2" id="KW-1185">Reference proteome</keyword>
<sequence>QTVFPPWRPGRGGGLFKAETNAVMAPRSHILLEAYMRLCARDHGKHIGSFSVATISYMGLYVEEDGLLDASLLPEPLRTSYRELNEGKKTTLQWLLELKQALRMDEEDSDPDESF</sequence>
<feature type="non-terminal residue" evidence="1">
    <location>
        <position position="1"/>
    </location>
</feature>
<evidence type="ECO:0000313" key="1">
    <source>
        <dbReference type="EMBL" id="KAK4033328.1"/>
    </source>
</evidence>
<gene>
    <name evidence="1" type="ORF">C8A01DRAFT_19707</name>
</gene>
<name>A0AAN6SN32_9PEZI</name>
<reference evidence="2" key="1">
    <citation type="journal article" date="2023" name="Mol. Phylogenet. Evol.">
        <title>Genome-scale phylogeny and comparative genomics of the fungal order Sordariales.</title>
        <authorList>
            <person name="Hensen N."/>
            <person name="Bonometti L."/>
            <person name="Westerberg I."/>
            <person name="Brannstrom I.O."/>
            <person name="Guillou S."/>
            <person name="Cros-Aarteil S."/>
            <person name="Calhoun S."/>
            <person name="Haridas S."/>
            <person name="Kuo A."/>
            <person name="Mondo S."/>
            <person name="Pangilinan J."/>
            <person name="Riley R."/>
            <person name="LaButti K."/>
            <person name="Andreopoulos B."/>
            <person name="Lipzen A."/>
            <person name="Chen C."/>
            <person name="Yan M."/>
            <person name="Daum C."/>
            <person name="Ng V."/>
            <person name="Clum A."/>
            <person name="Steindorff A."/>
            <person name="Ohm R.A."/>
            <person name="Martin F."/>
            <person name="Silar P."/>
            <person name="Natvig D.O."/>
            <person name="Lalanne C."/>
            <person name="Gautier V."/>
            <person name="Ament-Velasquez S.L."/>
            <person name="Kruys A."/>
            <person name="Hutchinson M.I."/>
            <person name="Powell A.J."/>
            <person name="Barry K."/>
            <person name="Miller A.N."/>
            <person name="Grigoriev I.V."/>
            <person name="Debuchy R."/>
            <person name="Gladieux P."/>
            <person name="Hiltunen Thoren M."/>
            <person name="Johannesson H."/>
        </authorList>
    </citation>
    <scope>NUCLEOTIDE SEQUENCE [LARGE SCALE GENOMIC DNA]</scope>
    <source>
        <strain evidence="2">CBS 284.82</strain>
    </source>
</reference>
<dbReference type="Proteomes" id="UP001303115">
    <property type="component" value="Unassembled WGS sequence"/>
</dbReference>
<organism evidence="1 2">
    <name type="scientific">Parachaetomium inaequale</name>
    <dbReference type="NCBI Taxonomy" id="2588326"/>
    <lineage>
        <taxon>Eukaryota</taxon>
        <taxon>Fungi</taxon>
        <taxon>Dikarya</taxon>
        <taxon>Ascomycota</taxon>
        <taxon>Pezizomycotina</taxon>
        <taxon>Sordariomycetes</taxon>
        <taxon>Sordariomycetidae</taxon>
        <taxon>Sordariales</taxon>
        <taxon>Chaetomiaceae</taxon>
        <taxon>Parachaetomium</taxon>
    </lineage>
</organism>
<dbReference type="AlphaFoldDB" id="A0AAN6SN32"/>
<proteinExistence type="predicted"/>
<evidence type="ECO:0000313" key="2">
    <source>
        <dbReference type="Proteomes" id="UP001303115"/>
    </source>
</evidence>
<protein>
    <submittedName>
        <fullName evidence="1">Uncharacterized protein</fullName>
    </submittedName>
</protein>